<dbReference type="Gene3D" id="1.20.5.1930">
    <property type="match status" value="1"/>
</dbReference>
<dbReference type="CDD" id="cd00130">
    <property type="entry name" value="PAS"/>
    <property type="match status" value="1"/>
</dbReference>
<feature type="domain" description="PAC" evidence="14">
    <location>
        <begin position="385"/>
        <end position="435"/>
    </location>
</feature>
<dbReference type="PANTHER" id="PTHR24421">
    <property type="entry name" value="NITRATE/NITRITE SENSOR PROTEIN NARX-RELATED"/>
    <property type="match status" value="1"/>
</dbReference>
<evidence type="ECO:0000256" key="6">
    <source>
        <dbReference type="ARBA" id="ARBA00022989"/>
    </source>
</evidence>
<dbReference type="InterPro" id="IPR000700">
    <property type="entry name" value="PAS-assoc_C"/>
</dbReference>
<feature type="coiled-coil region" evidence="9">
    <location>
        <begin position="426"/>
        <end position="453"/>
    </location>
</feature>
<evidence type="ECO:0000259" key="12">
    <source>
        <dbReference type="PROSITE" id="PS50109"/>
    </source>
</evidence>
<dbReference type="PROSITE" id="PS50113">
    <property type="entry name" value="PAC"/>
    <property type="match status" value="1"/>
</dbReference>
<dbReference type="InterPro" id="IPR033479">
    <property type="entry name" value="dCache_1"/>
</dbReference>
<proteinExistence type="predicted"/>
<keyword evidence="8 11" id="KW-0472">Membrane</keyword>
<dbReference type="SMART" id="SM00387">
    <property type="entry name" value="HATPase_c"/>
    <property type="match status" value="1"/>
</dbReference>
<evidence type="ECO:0000256" key="3">
    <source>
        <dbReference type="ARBA" id="ARBA00022679"/>
    </source>
</evidence>
<feature type="domain" description="PAS" evidence="13">
    <location>
        <begin position="308"/>
        <end position="356"/>
    </location>
</feature>
<dbReference type="Pfam" id="PF02518">
    <property type="entry name" value="HATPase_c"/>
    <property type="match status" value="1"/>
</dbReference>
<keyword evidence="3" id="KW-0808">Transferase</keyword>
<dbReference type="GO" id="GO:0005886">
    <property type="term" value="C:plasma membrane"/>
    <property type="evidence" value="ECO:0007669"/>
    <property type="project" value="UniProtKB-SubCell"/>
</dbReference>
<dbReference type="GO" id="GO:0000155">
    <property type="term" value="F:phosphorelay sensor kinase activity"/>
    <property type="evidence" value="ECO:0007669"/>
    <property type="project" value="InterPro"/>
</dbReference>
<dbReference type="STRING" id="83767.SAMN05660652_00358"/>
<sequence length="662" mass="73329">MIAVLAISAAMILFDLRHKELVHAQQQSLGLTRLLSEQTTRAFDGIVLMMRGVRDRMDDVYGQRLSLNSLPVSLLLKVRSAGLPQVKSIFLVDRDGFGVNSSRDDFIRQLRMQDRVFYRYFADGGPDEIFISRPEKARVDGQWTYYVGVALRDGAGRFRGVLVSAVNIDYFDSLYGSIGLDTVSQIVLLNQHGELAAGQFRGDEAMGSLFGNRSILAGLVGSPGKSAMETRLDADGARQFVAYRAVANYPFFVGVVADEAVALASWWDVARPIAFGIVMVIVFVVFTTWVFARNLARKELLELALLESAEQLRHMIESARDAIVTLDAQGRVLMANTAAAELFGISAGHAVGQRLVALLDGKIPARQLDRLARSMDRSRPEAGGEGIEALDLRRDGRTLFVELSLSAAQFRGESLLTAVFRDATERRRADQQLRDSHRQLQELSASLQRVREDERSRIARELHDELGQLLTGIRLEISWLGGRLIPEQRLLSERVVAIKEQIDQTIASVRRISSELRPLVLDDLGLVDAAHWYIDQFSERTGIEIDRHLPDSDVECDSAVATALFRILQESMTNVARHAQASRLTVRLGHDGGKWNLCVEDDGQGFVYDNGQCCGNMGLVGMRERAQMLGGHLEVESSPERGTRISVTIPGNGQPKDDDGKA</sequence>
<dbReference type="CDD" id="cd16917">
    <property type="entry name" value="HATPase_UhpB-NarQ-NarX-like"/>
    <property type="match status" value="1"/>
</dbReference>
<evidence type="ECO:0000256" key="7">
    <source>
        <dbReference type="ARBA" id="ARBA00023012"/>
    </source>
</evidence>
<dbReference type="InterPro" id="IPR035965">
    <property type="entry name" value="PAS-like_dom_sf"/>
</dbReference>
<comment type="subcellular location">
    <subcellularLocation>
        <location evidence="1">Cell membrane</location>
        <topology evidence="1">Multi-pass membrane protein</topology>
    </subcellularLocation>
</comment>
<keyword evidence="6 11" id="KW-1133">Transmembrane helix</keyword>
<dbReference type="InterPro" id="IPR013767">
    <property type="entry name" value="PAS_fold"/>
</dbReference>
<dbReference type="PROSITE" id="PS50112">
    <property type="entry name" value="PAS"/>
    <property type="match status" value="1"/>
</dbReference>
<dbReference type="GO" id="GO:0006355">
    <property type="term" value="P:regulation of DNA-templated transcription"/>
    <property type="evidence" value="ECO:0007669"/>
    <property type="project" value="InterPro"/>
</dbReference>
<evidence type="ECO:0000256" key="10">
    <source>
        <dbReference type="SAM" id="MobiDB-lite"/>
    </source>
</evidence>
<evidence type="ECO:0000313" key="15">
    <source>
        <dbReference type="EMBL" id="SDG65077.1"/>
    </source>
</evidence>
<dbReference type="InterPro" id="IPR050482">
    <property type="entry name" value="Sensor_HK_TwoCompSys"/>
</dbReference>
<evidence type="ECO:0000313" key="16">
    <source>
        <dbReference type="Proteomes" id="UP000198607"/>
    </source>
</evidence>
<protein>
    <submittedName>
        <fullName evidence="15">PAS domain S-box-containing protein</fullName>
    </submittedName>
</protein>
<name>A0A1G7VZA3_9RHOO</name>
<dbReference type="SUPFAM" id="SSF55785">
    <property type="entry name" value="PYP-like sensor domain (PAS domain)"/>
    <property type="match status" value="1"/>
</dbReference>
<keyword evidence="2" id="KW-1003">Cell membrane</keyword>
<dbReference type="NCBIfam" id="TIGR00229">
    <property type="entry name" value="sensory_box"/>
    <property type="match status" value="1"/>
</dbReference>
<evidence type="ECO:0000256" key="2">
    <source>
        <dbReference type="ARBA" id="ARBA00022475"/>
    </source>
</evidence>
<dbReference type="InterPro" id="IPR036890">
    <property type="entry name" value="HATPase_C_sf"/>
</dbReference>
<gene>
    <name evidence="15" type="ORF">SAMN05660652_00358</name>
</gene>
<dbReference type="SMART" id="SM00091">
    <property type="entry name" value="PAS"/>
    <property type="match status" value="1"/>
</dbReference>
<dbReference type="Pfam" id="PF02743">
    <property type="entry name" value="dCache_1"/>
    <property type="match status" value="1"/>
</dbReference>
<feature type="domain" description="Histidine kinase" evidence="12">
    <location>
        <begin position="457"/>
        <end position="653"/>
    </location>
</feature>
<evidence type="ECO:0000259" key="14">
    <source>
        <dbReference type="PROSITE" id="PS50113"/>
    </source>
</evidence>
<dbReference type="InterPro" id="IPR011712">
    <property type="entry name" value="Sig_transdc_His_kin_sub3_dim/P"/>
</dbReference>
<dbReference type="Gene3D" id="3.30.565.10">
    <property type="entry name" value="Histidine kinase-like ATPase, C-terminal domain"/>
    <property type="match status" value="1"/>
</dbReference>
<evidence type="ECO:0000259" key="13">
    <source>
        <dbReference type="PROSITE" id="PS50112"/>
    </source>
</evidence>
<dbReference type="Pfam" id="PF00989">
    <property type="entry name" value="PAS"/>
    <property type="match status" value="1"/>
</dbReference>
<dbReference type="CDD" id="cd12914">
    <property type="entry name" value="PDC1_DGC_like"/>
    <property type="match status" value="1"/>
</dbReference>
<dbReference type="InterPro" id="IPR003594">
    <property type="entry name" value="HATPase_dom"/>
</dbReference>
<dbReference type="EMBL" id="FNCY01000001">
    <property type="protein sequence ID" value="SDG65077.1"/>
    <property type="molecule type" value="Genomic_DNA"/>
</dbReference>
<dbReference type="InterPro" id="IPR000014">
    <property type="entry name" value="PAS"/>
</dbReference>
<accession>A0A1G7VZA3</accession>
<dbReference type="Proteomes" id="UP000198607">
    <property type="component" value="Unassembled WGS sequence"/>
</dbReference>
<dbReference type="AlphaFoldDB" id="A0A1G7VZA3"/>
<dbReference type="PANTHER" id="PTHR24421:SF59">
    <property type="entry name" value="OXYGEN SENSOR HISTIDINE KINASE NREB"/>
    <property type="match status" value="1"/>
</dbReference>
<evidence type="ECO:0000256" key="11">
    <source>
        <dbReference type="SAM" id="Phobius"/>
    </source>
</evidence>
<evidence type="ECO:0000256" key="4">
    <source>
        <dbReference type="ARBA" id="ARBA00022692"/>
    </source>
</evidence>
<feature type="transmembrane region" description="Helical" evidence="11">
    <location>
        <begin position="273"/>
        <end position="292"/>
    </location>
</feature>
<dbReference type="Pfam" id="PF07730">
    <property type="entry name" value="HisKA_3"/>
    <property type="match status" value="1"/>
</dbReference>
<dbReference type="GO" id="GO:0046983">
    <property type="term" value="F:protein dimerization activity"/>
    <property type="evidence" value="ECO:0007669"/>
    <property type="project" value="InterPro"/>
</dbReference>
<dbReference type="CDD" id="cd12915">
    <property type="entry name" value="PDC2_DGC_like"/>
    <property type="match status" value="1"/>
</dbReference>
<keyword evidence="5" id="KW-0418">Kinase</keyword>
<evidence type="ECO:0000256" key="1">
    <source>
        <dbReference type="ARBA" id="ARBA00004651"/>
    </source>
</evidence>
<dbReference type="InterPro" id="IPR005467">
    <property type="entry name" value="His_kinase_dom"/>
</dbReference>
<keyword evidence="9" id="KW-0175">Coiled coil</keyword>
<dbReference type="PROSITE" id="PS50109">
    <property type="entry name" value="HIS_KIN"/>
    <property type="match status" value="1"/>
</dbReference>
<dbReference type="Gene3D" id="3.30.450.20">
    <property type="entry name" value="PAS domain"/>
    <property type="match status" value="3"/>
</dbReference>
<evidence type="ECO:0000256" key="9">
    <source>
        <dbReference type="SAM" id="Coils"/>
    </source>
</evidence>
<dbReference type="SUPFAM" id="SSF55874">
    <property type="entry name" value="ATPase domain of HSP90 chaperone/DNA topoisomerase II/histidine kinase"/>
    <property type="match status" value="1"/>
</dbReference>
<evidence type="ECO:0000256" key="8">
    <source>
        <dbReference type="ARBA" id="ARBA00023136"/>
    </source>
</evidence>
<organism evidence="15 16">
    <name type="scientific">Propionivibrio dicarboxylicus</name>
    <dbReference type="NCBI Taxonomy" id="83767"/>
    <lineage>
        <taxon>Bacteria</taxon>
        <taxon>Pseudomonadati</taxon>
        <taxon>Pseudomonadota</taxon>
        <taxon>Betaproteobacteria</taxon>
        <taxon>Rhodocyclales</taxon>
        <taxon>Rhodocyclaceae</taxon>
        <taxon>Propionivibrio</taxon>
    </lineage>
</organism>
<reference evidence="15 16" key="1">
    <citation type="submission" date="2016-10" db="EMBL/GenBank/DDBJ databases">
        <authorList>
            <person name="de Groot N.N."/>
        </authorList>
    </citation>
    <scope>NUCLEOTIDE SEQUENCE [LARGE SCALE GENOMIC DNA]</scope>
    <source>
        <strain evidence="15 16">DSM 5885</strain>
    </source>
</reference>
<keyword evidence="16" id="KW-1185">Reference proteome</keyword>
<keyword evidence="7" id="KW-0902">Two-component regulatory system</keyword>
<feature type="region of interest" description="Disordered" evidence="10">
    <location>
        <begin position="635"/>
        <end position="662"/>
    </location>
</feature>
<evidence type="ECO:0000256" key="5">
    <source>
        <dbReference type="ARBA" id="ARBA00022777"/>
    </source>
</evidence>
<keyword evidence="4 11" id="KW-0812">Transmembrane</keyword>